<evidence type="ECO:0000313" key="4">
    <source>
        <dbReference type="Proteomes" id="UP000033140"/>
    </source>
</evidence>
<protein>
    <recommendedName>
        <fullName evidence="2">CUE domain-containing protein</fullName>
    </recommendedName>
</protein>
<feature type="compositionally biased region" description="Gly residues" evidence="1">
    <location>
        <begin position="602"/>
        <end position="645"/>
    </location>
</feature>
<gene>
    <name evidence="3" type="ORF">G7K_2300-t1</name>
</gene>
<reference evidence="3 4" key="3">
    <citation type="journal article" date="2015" name="Genome Announc.">
        <title>Draft Genome Sequence of the Archiascomycetous Yeast Saitoella complicata.</title>
        <authorList>
            <person name="Yamauchi K."/>
            <person name="Kondo S."/>
            <person name="Hamamoto M."/>
            <person name="Takahashi Y."/>
            <person name="Ogura Y."/>
            <person name="Hayashi T."/>
            <person name="Nishida H."/>
        </authorList>
    </citation>
    <scope>NUCLEOTIDE SEQUENCE [LARGE SCALE GENOMIC DNA]</scope>
    <source>
        <strain evidence="3 4">NRRL Y-17804</strain>
    </source>
</reference>
<accession>A0A0E9NEJ5</accession>
<keyword evidence="4" id="KW-1185">Reference proteome</keyword>
<dbReference type="InterPro" id="IPR009060">
    <property type="entry name" value="UBA-like_sf"/>
</dbReference>
<dbReference type="InterPro" id="IPR041800">
    <property type="entry name" value="ASCC2_CUE"/>
</dbReference>
<dbReference type="InterPro" id="IPR003892">
    <property type="entry name" value="CUE"/>
</dbReference>
<sequence length="677" mass="73733">MGGRSFTFCKVVLCVCVFVIVIVWNGNGMGIATAIGLIVDDKRGVMSNAKLIIAPYPPQDIIMQLPPSTWSAALSTWSTLLAFILSLPSGDFVTVVSDEGSGLLEFVGTYLKFSGGDELDRKVFLVLHRVLTMERVQDRWVDVESVLIPYTRTYGRKSREGVREVLQKLSRNERVAKGLPAFRDGLLEKVGKGDGEAEKLLQGLSVFVGLAPETLARVFLLSAREIVDRCDEVYASASTGLKTEILRVVYQISARALPEDGQSKEAYFEAMFALMDKNDSKLLAELAEKTGLLRKLKPMVGGEDARIDMLVMKLESLRPAHPAPGGKGKGMARDTGQAAELAAEKLTKIAEVRDLLPDLGEGFVEACMGRYEWNSEEVIGRLLEDNIAPDLKDMDRHAKSYLAADTKQPAPPPPSSAPAATYERRNIFDDQEIKREKLHLGKQDRGTADQMLNDKSGIDKAGILARVAAIDMDDDERDDTYDGINDPNVVDDDAFVREDTNADVSGPTGPNIDELLFLEYGTNPSLFERDNATRKSKARAELRGRTGLSDEQIEGWKSMLERDPRRRKALEGRYEFRGNQATLPSTSYRQPKPTSEDEGGATFNGGGRGRGRGRGGNGGGGGRGRGRGGGGGSGRGGAQGGGEGGRPVNVARKEQNQTKRRDQDRQKKMAKGGPPPS</sequence>
<dbReference type="OMA" id="ERTSWRT"/>
<dbReference type="InterPro" id="IPR052586">
    <property type="entry name" value="ASCC2"/>
</dbReference>
<evidence type="ECO:0000256" key="1">
    <source>
        <dbReference type="SAM" id="MobiDB-lite"/>
    </source>
</evidence>
<evidence type="ECO:0000259" key="2">
    <source>
        <dbReference type="PROSITE" id="PS51140"/>
    </source>
</evidence>
<feature type="compositionally biased region" description="Basic and acidic residues" evidence="1">
    <location>
        <begin position="651"/>
        <end position="667"/>
    </location>
</feature>
<dbReference type="GO" id="GO:0043130">
    <property type="term" value="F:ubiquitin binding"/>
    <property type="evidence" value="ECO:0007669"/>
    <property type="project" value="InterPro"/>
</dbReference>
<comment type="caution">
    <text evidence="3">The sequence shown here is derived from an EMBL/GenBank/DDBJ whole genome shotgun (WGS) entry which is preliminary data.</text>
</comment>
<evidence type="ECO:0000313" key="3">
    <source>
        <dbReference type="EMBL" id="GAO48116.1"/>
    </source>
</evidence>
<reference evidence="3 4" key="2">
    <citation type="journal article" date="2014" name="J. Gen. Appl. Microbiol.">
        <title>The early diverging ascomycetous budding yeast Saitoella complicata has three histone deacetylases belonging to the Clr6, Hos2, and Rpd3 lineages.</title>
        <authorList>
            <person name="Nishida H."/>
            <person name="Matsumoto T."/>
            <person name="Kondo S."/>
            <person name="Hamamoto M."/>
            <person name="Yoshikawa H."/>
        </authorList>
    </citation>
    <scope>NUCLEOTIDE SEQUENCE [LARGE SCALE GENOMIC DNA]</scope>
    <source>
        <strain evidence="3 4">NRRL Y-17804</strain>
    </source>
</reference>
<feature type="domain" description="CUE" evidence="2">
    <location>
        <begin position="344"/>
        <end position="387"/>
    </location>
</feature>
<reference evidence="3 4" key="1">
    <citation type="journal article" date="2011" name="J. Gen. Appl. Microbiol.">
        <title>Draft genome sequencing of the enigmatic yeast Saitoella complicata.</title>
        <authorList>
            <person name="Nishida H."/>
            <person name="Hamamoto M."/>
            <person name="Sugiyama J."/>
        </authorList>
    </citation>
    <scope>NUCLEOTIDE SEQUENCE [LARGE SCALE GENOMIC DNA]</scope>
    <source>
        <strain evidence="3 4">NRRL Y-17804</strain>
    </source>
</reference>
<dbReference type="Proteomes" id="UP000033140">
    <property type="component" value="Unassembled WGS sequence"/>
</dbReference>
<feature type="region of interest" description="Disordered" evidence="1">
    <location>
        <begin position="403"/>
        <end position="423"/>
    </location>
</feature>
<name>A0A0E9NEJ5_SAICN</name>
<dbReference type="EMBL" id="BACD03000013">
    <property type="protein sequence ID" value="GAO48116.1"/>
    <property type="molecule type" value="Genomic_DNA"/>
</dbReference>
<dbReference type="AlphaFoldDB" id="A0A0E9NEJ5"/>
<dbReference type="PANTHER" id="PTHR21494">
    <property type="entry name" value="ACTIVATING SIGNAL COINTEGRATOR 1 COMPLEX SUBUNIT 2 ASC-1 COMPLEX SUBUNIT P100"/>
    <property type="match status" value="1"/>
</dbReference>
<dbReference type="PROSITE" id="PS51140">
    <property type="entry name" value="CUE"/>
    <property type="match status" value="1"/>
</dbReference>
<dbReference type="PANTHER" id="PTHR21494:SF0">
    <property type="entry name" value="ACTIVATING SIGNAL COINTEGRATOR 1 COMPLEX SUBUNIT 2"/>
    <property type="match status" value="1"/>
</dbReference>
<feature type="compositionally biased region" description="Polar residues" evidence="1">
    <location>
        <begin position="579"/>
        <end position="593"/>
    </location>
</feature>
<proteinExistence type="predicted"/>
<dbReference type="CDD" id="cd14364">
    <property type="entry name" value="CUE_ASCC2"/>
    <property type="match status" value="1"/>
</dbReference>
<dbReference type="SMART" id="SM00546">
    <property type="entry name" value="CUE"/>
    <property type="match status" value="1"/>
</dbReference>
<organism evidence="3 4">
    <name type="scientific">Saitoella complicata (strain BCRC 22490 / CBS 7301 / JCM 7358 / NBRC 10748 / NRRL Y-17804)</name>
    <dbReference type="NCBI Taxonomy" id="698492"/>
    <lineage>
        <taxon>Eukaryota</taxon>
        <taxon>Fungi</taxon>
        <taxon>Dikarya</taxon>
        <taxon>Ascomycota</taxon>
        <taxon>Taphrinomycotina</taxon>
        <taxon>Taphrinomycotina incertae sedis</taxon>
        <taxon>Saitoella</taxon>
    </lineage>
</organism>
<dbReference type="Gene3D" id="1.10.8.10">
    <property type="entry name" value="DNA helicase RuvA subunit, C-terminal domain"/>
    <property type="match status" value="1"/>
</dbReference>
<feature type="region of interest" description="Disordered" evidence="1">
    <location>
        <begin position="572"/>
        <end position="677"/>
    </location>
</feature>
<dbReference type="SUPFAM" id="SSF46934">
    <property type="entry name" value="UBA-like"/>
    <property type="match status" value="1"/>
</dbReference>